<dbReference type="AlphaFoldDB" id="A0A379MT10"/>
<keyword evidence="2" id="KW-1185">Reference proteome</keyword>
<proteinExistence type="predicted"/>
<reference evidence="1 2" key="1">
    <citation type="submission" date="2018-06" db="EMBL/GenBank/DDBJ databases">
        <authorList>
            <consortium name="Pathogen Informatics"/>
            <person name="Doyle S."/>
        </authorList>
    </citation>
    <scope>NUCLEOTIDE SEQUENCE [LARGE SCALE GENOMIC DNA]</scope>
    <source>
        <strain evidence="1 2">NCTC11190</strain>
    </source>
</reference>
<dbReference type="STRING" id="880526.GCA_000427365_02045"/>
<evidence type="ECO:0000313" key="1">
    <source>
        <dbReference type="EMBL" id="SUE34546.1"/>
    </source>
</evidence>
<dbReference type="PROSITE" id="PS51257">
    <property type="entry name" value="PROKAR_LIPOPROTEIN"/>
    <property type="match status" value="1"/>
</dbReference>
<organism evidence="1 2">
    <name type="scientific">Rikenella microfusus</name>
    <dbReference type="NCBI Taxonomy" id="28139"/>
    <lineage>
        <taxon>Bacteria</taxon>
        <taxon>Pseudomonadati</taxon>
        <taxon>Bacteroidota</taxon>
        <taxon>Bacteroidia</taxon>
        <taxon>Bacteroidales</taxon>
        <taxon>Rikenellaceae</taxon>
        <taxon>Rikenella</taxon>
    </lineage>
</organism>
<dbReference type="CDD" id="cd13120">
    <property type="entry name" value="BF2867_like_N"/>
    <property type="match status" value="1"/>
</dbReference>
<dbReference type="OrthoDB" id="1007572at2"/>
<sequence length="423" mass="45929">MEGLRRFSRLFAVSAALLAGCTKEGGPEAPDATRSVVFGVPGVSVETRAATDGFYDRFPDGGSFGVFGYCLAQEVIDGNKNKINFSSGSSPWGSKNELCRPRVFNNVEVTYTAAAGCVYDSPVKWYRDGAAQGQTGIAADEAGDGVLSGTDDYLYSFFAYYPYAGQEASYRPFAFTRPASDADAGAPKFSFSMPFESGGATNFSEKLDDTQTPDAMFAVDYNHRKTEGQVSFSFSHLLTGLGFRVNNYSQTAESGGTGSGAGKDLYIYSIRLTGDFYRSVSVDLSNADVAVEYDAKDVYRGYYLVYQSEELDGTRVTWDASEGKNTLAPTKYIRLLPGNDAGQGYLGPVGPDGKYNGKLQVEYRFGDGERKTEELTRPGSFAPRSGVRYTAQINWVGDAFVVMVQGDNDEVWEEGSDDEVSFQ</sequence>
<dbReference type="RefSeq" id="WP_027291602.1">
    <property type="nucleotide sequence ID" value="NZ_UGVL01000001.1"/>
</dbReference>
<evidence type="ECO:0000313" key="2">
    <source>
        <dbReference type="Proteomes" id="UP000255233"/>
    </source>
</evidence>
<dbReference type="EMBL" id="UGVL01000001">
    <property type="protein sequence ID" value="SUE34546.1"/>
    <property type="molecule type" value="Genomic_DNA"/>
</dbReference>
<name>A0A379MT10_9BACT</name>
<dbReference type="Proteomes" id="UP000255233">
    <property type="component" value="Unassembled WGS sequence"/>
</dbReference>
<protein>
    <recommendedName>
        <fullName evidence="3">Fimbrillin family protein</fullName>
    </recommendedName>
</protein>
<accession>A0A379MT10</accession>
<evidence type="ECO:0008006" key="3">
    <source>
        <dbReference type="Google" id="ProtNLM"/>
    </source>
</evidence>
<gene>
    <name evidence="1" type="ORF">NCTC11190_01775</name>
</gene>